<feature type="compositionally biased region" description="Basic and acidic residues" evidence="1">
    <location>
        <begin position="77"/>
        <end position="92"/>
    </location>
</feature>
<dbReference type="InterPro" id="IPR053853">
    <property type="entry name" value="FitA-like_RHH"/>
</dbReference>
<dbReference type="AlphaFoldDB" id="A0A261G2K0"/>
<dbReference type="Proteomes" id="UP000216074">
    <property type="component" value="Unassembled WGS sequence"/>
</dbReference>
<evidence type="ECO:0000259" key="2">
    <source>
        <dbReference type="Pfam" id="PF22513"/>
    </source>
</evidence>
<dbReference type="Pfam" id="PF22513">
    <property type="entry name" value="FitA-like_RHH"/>
    <property type="match status" value="1"/>
</dbReference>
<evidence type="ECO:0000256" key="1">
    <source>
        <dbReference type="SAM" id="MobiDB-lite"/>
    </source>
</evidence>
<feature type="domain" description="Antitoxin FitA-like ribbon-helix-helix" evidence="2">
    <location>
        <begin position="2"/>
        <end position="38"/>
    </location>
</feature>
<dbReference type="GO" id="GO:0006355">
    <property type="term" value="P:regulation of DNA-templated transcription"/>
    <property type="evidence" value="ECO:0007669"/>
    <property type="project" value="InterPro"/>
</dbReference>
<comment type="caution">
    <text evidence="3">The sequence shown here is derived from an EMBL/GenBank/DDBJ whole genome shotgun (WGS) entry which is preliminary data.</text>
</comment>
<feature type="region of interest" description="Disordered" evidence="1">
    <location>
        <begin position="72"/>
        <end position="92"/>
    </location>
</feature>
<keyword evidence="3" id="KW-0238">DNA-binding</keyword>
<dbReference type="InterPro" id="IPR013321">
    <property type="entry name" value="Arc_rbn_hlx_hlx"/>
</dbReference>
<evidence type="ECO:0000313" key="4">
    <source>
        <dbReference type="Proteomes" id="UP000216074"/>
    </source>
</evidence>
<protein>
    <submittedName>
        <fullName evidence="3">DNA-binding protein</fullName>
    </submittedName>
</protein>
<gene>
    <name evidence="3" type="ORF">BHAP_0528</name>
</gene>
<dbReference type="GO" id="GO:0003677">
    <property type="term" value="F:DNA binding"/>
    <property type="evidence" value="ECO:0007669"/>
    <property type="project" value="UniProtKB-KW"/>
</dbReference>
<dbReference type="SUPFAM" id="SSF47598">
    <property type="entry name" value="Ribbon-helix-helix"/>
    <property type="match status" value="1"/>
</dbReference>
<organism evidence="3 4">
    <name type="scientific">Bifidobacterium hapali</name>
    <dbReference type="NCBI Taxonomy" id="1630172"/>
    <lineage>
        <taxon>Bacteria</taxon>
        <taxon>Bacillati</taxon>
        <taxon>Actinomycetota</taxon>
        <taxon>Actinomycetes</taxon>
        <taxon>Bifidobacteriales</taxon>
        <taxon>Bifidobacteriaceae</taxon>
        <taxon>Bifidobacterium</taxon>
    </lineage>
</organism>
<sequence length="92" mass="11121">MATLTIRKLDDEVMEQFKEIARRHNRSAEAEARSLLEEFTAEHIARYEIEHHNFFDRIRTFMEEEGVTGFDDNELPIIDRQEDQERPNIDWK</sequence>
<dbReference type="OrthoDB" id="3238326at2"/>
<dbReference type="RefSeq" id="WP_094729258.1">
    <property type="nucleotide sequence ID" value="NZ_MWWY01000011.1"/>
</dbReference>
<reference evidence="3 4" key="1">
    <citation type="journal article" date="2017" name="BMC Genomics">
        <title>Comparative genomic and phylogenomic analyses of the Bifidobacteriaceae family.</title>
        <authorList>
            <person name="Lugli G.A."/>
            <person name="Milani C."/>
            <person name="Turroni F."/>
            <person name="Duranti S."/>
            <person name="Mancabelli L."/>
            <person name="Mangifesta M."/>
            <person name="Ferrario C."/>
            <person name="Modesto M."/>
            <person name="Mattarelli P."/>
            <person name="Jiri K."/>
            <person name="van Sinderen D."/>
            <person name="Ventura M."/>
        </authorList>
    </citation>
    <scope>NUCLEOTIDE SEQUENCE [LARGE SCALE GENOMIC DNA]</scope>
    <source>
        <strain evidence="3 4">DSM 100202</strain>
    </source>
</reference>
<dbReference type="Gene3D" id="1.10.1220.10">
    <property type="entry name" value="Met repressor-like"/>
    <property type="match status" value="1"/>
</dbReference>
<dbReference type="EMBL" id="MWWY01000011">
    <property type="protein sequence ID" value="OZG65661.1"/>
    <property type="molecule type" value="Genomic_DNA"/>
</dbReference>
<accession>A0A261G2K0</accession>
<dbReference type="InterPro" id="IPR010985">
    <property type="entry name" value="Ribbon_hlx_hlx"/>
</dbReference>
<name>A0A261G2K0_9BIFI</name>
<evidence type="ECO:0000313" key="3">
    <source>
        <dbReference type="EMBL" id="OZG65661.1"/>
    </source>
</evidence>
<keyword evidence="4" id="KW-1185">Reference proteome</keyword>
<proteinExistence type="predicted"/>